<dbReference type="InterPro" id="IPR036890">
    <property type="entry name" value="HATPase_C_sf"/>
</dbReference>
<dbReference type="Gene3D" id="1.20.5.1930">
    <property type="match status" value="1"/>
</dbReference>
<dbReference type="GO" id="GO:0046983">
    <property type="term" value="F:protein dimerization activity"/>
    <property type="evidence" value="ECO:0007669"/>
    <property type="project" value="InterPro"/>
</dbReference>
<dbReference type="AlphaFoldDB" id="A0A5C4W172"/>
<evidence type="ECO:0000256" key="5">
    <source>
        <dbReference type="ARBA" id="ARBA00022741"/>
    </source>
</evidence>
<dbReference type="Gene3D" id="3.30.565.10">
    <property type="entry name" value="Histidine kinase-like ATPase, C-terminal domain"/>
    <property type="match status" value="1"/>
</dbReference>
<dbReference type="EMBL" id="VDMP01000022">
    <property type="protein sequence ID" value="TNM41235.1"/>
    <property type="molecule type" value="Genomic_DNA"/>
</dbReference>
<keyword evidence="6 11" id="KW-0418">Kinase</keyword>
<keyword evidence="3" id="KW-0597">Phosphoprotein</keyword>
<dbReference type="GO" id="GO:0005524">
    <property type="term" value="F:ATP binding"/>
    <property type="evidence" value="ECO:0007669"/>
    <property type="project" value="UniProtKB-KW"/>
</dbReference>
<dbReference type="GO" id="GO:0016020">
    <property type="term" value="C:membrane"/>
    <property type="evidence" value="ECO:0007669"/>
    <property type="project" value="InterPro"/>
</dbReference>
<keyword evidence="5" id="KW-0547">Nucleotide-binding</keyword>
<comment type="caution">
    <text evidence="11">The sequence shown here is derived from an EMBL/GenBank/DDBJ whole genome shotgun (WGS) entry which is preliminary data.</text>
</comment>
<keyword evidence="4" id="KW-0808">Transferase</keyword>
<dbReference type="InterPro" id="IPR050482">
    <property type="entry name" value="Sensor_HK_TwoCompSys"/>
</dbReference>
<dbReference type="OrthoDB" id="227596at2"/>
<gene>
    <name evidence="11" type="ORF">FHP29_09580</name>
</gene>
<dbReference type="EC" id="2.7.13.3" evidence="2"/>
<keyword evidence="12" id="KW-1185">Reference proteome</keyword>
<dbReference type="Proteomes" id="UP000313231">
    <property type="component" value="Unassembled WGS sequence"/>
</dbReference>
<dbReference type="Pfam" id="PF07730">
    <property type="entry name" value="HisKA_3"/>
    <property type="match status" value="1"/>
</dbReference>
<proteinExistence type="predicted"/>
<evidence type="ECO:0000313" key="11">
    <source>
        <dbReference type="EMBL" id="TNM41235.1"/>
    </source>
</evidence>
<feature type="transmembrane region" description="Helical" evidence="9">
    <location>
        <begin position="186"/>
        <end position="208"/>
    </location>
</feature>
<feature type="domain" description="Signal transduction histidine kinase subgroup 3 dimerisation and phosphoacceptor" evidence="10">
    <location>
        <begin position="470"/>
        <end position="535"/>
    </location>
</feature>
<feature type="transmembrane region" description="Helical" evidence="9">
    <location>
        <begin position="223"/>
        <end position="244"/>
    </location>
</feature>
<evidence type="ECO:0000313" key="12">
    <source>
        <dbReference type="Proteomes" id="UP000313231"/>
    </source>
</evidence>
<dbReference type="GO" id="GO:0000155">
    <property type="term" value="F:phosphorelay sensor kinase activity"/>
    <property type="evidence" value="ECO:0007669"/>
    <property type="project" value="InterPro"/>
</dbReference>
<evidence type="ECO:0000256" key="8">
    <source>
        <dbReference type="ARBA" id="ARBA00023012"/>
    </source>
</evidence>
<evidence type="ECO:0000259" key="10">
    <source>
        <dbReference type="Pfam" id="PF07730"/>
    </source>
</evidence>
<evidence type="ECO:0000256" key="6">
    <source>
        <dbReference type="ARBA" id="ARBA00022777"/>
    </source>
</evidence>
<feature type="transmembrane region" description="Helical" evidence="9">
    <location>
        <begin position="141"/>
        <end position="159"/>
    </location>
</feature>
<feature type="transmembrane region" description="Helical" evidence="9">
    <location>
        <begin position="284"/>
        <end position="304"/>
    </location>
</feature>
<comment type="catalytic activity">
    <reaction evidence="1">
        <text>ATP + protein L-histidine = ADP + protein N-phospho-L-histidine.</text>
        <dbReference type="EC" id="2.7.13.3"/>
    </reaction>
</comment>
<feature type="transmembrane region" description="Helical" evidence="9">
    <location>
        <begin position="107"/>
        <end position="129"/>
    </location>
</feature>
<evidence type="ECO:0000256" key="1">
    <source>
        <dbReference type="ARBA" id="ARBA00000085"/>
    </source>
</evidence>
<sequence length="668" mass="70489">MPTDRAPRLGVIAAGIALVAGLVGALLGDVIAGVEGPTAVQSFQLTNLMIGVPAGVCGLILAWHRPDVLLGRPLIVAGLAAVATASSVPLLVAGIDHGWPLPVLRTISTAYMTWTACQFLGLPLAVLIFPDGRVPGRSWRWVPGFIAVTFAVEFVRFSGDTPLDNVPAYASTPAPAWTSIGPVDELLLVAIAASLLEVVVYVLLFVLIRGRYRRGDETVRRQLLWLLWALAVAALLIVLDVLLVEPGATAVILVLGLIGLVPVAMTFAVLRHEVLDIRLVWSRSIAWLLLTSGVLAAYLVSVAVGDVVLSGVVPPSVPAAVVVAVLFHPARMWLQRTVEVRMYGERADPVRAASAFTAELATRVATPGDLLEPLRVTLRLPYAELRSPGQPTATSGQPMSITESFVLRHAGAEVGELLVGVRRGQGRLDPADRAVLALIAGPLALALHAGALTEVVQQAADDIQRARSAERHRLRNDLHDGLGPLLTGIAFHADAVSNLAATGSVEVPDLIDEIRRSASQAIVEVRTLIERLRPVSVEELGLVGAIERHTTGLAQRSDGSRLQVVIESDELPVLPAPVESALFRIAVEAVTNVARHSSAERVDVEIGVDGDHVVVAVSDDGGSSQAWSPGVGLRSMRERATEVGGSFVAGPGRVGGEVRACLPWGGKP</sequence>
<evidence type="ECO:0000256" key="3">
    <source>
        <dbReference type="ARBA" id="ARBA00022553"/>
    </source>
</evidence>
<dbReference type="PANTHER" id="PTHR24421">
    <property type="entry name" value="NITRATE/NITRITE SENSOR PROTEIN NARX-RELATED"/>
    <property type="match status" value="1"/>
</dbReference>
<feature type="transmembrane region" description="Helical" evidence="9">
    <location>
        <begin position="42"/>
        <end position="62"/>
    </location>
</feature>
<accession>A0A5C4W172</accession>
<dbReference type="InterPro" id="IPR011712">
    <property type="entry name" value="Sig_transdc_His_kin_sub3_dim/P"/>
</dbReference>
<feature type="transmembrane region" description="Helical" evidence="9">
    <location>
        <begin position="250"/>
        <end position="272"/>
    </location>
</feature>
<organism evidence="11 12">
    <name type="scientific">Nocardioides albidus</name>
    <dbReference type="NCBI Taxonomy" id="1517589"/>
    <lineage>
        <taxon>Bacteria</taxon>
        <taxon>Bacillati</taxon>
        <taxon>Actinomycetota</taxon>
        <taxon>Actinomycetes</taxon>
        <taxon>Propionibacteriales</taxon>
        <taxon>Nocardioidaceae</taxon>
        <taxon>Nocardioides</taxon>
    </lineage>
</organism>
<keyword evidence="8" id="KW-0902">Two-component regulatory system</keyword>
<dbReference type="SUPFAM" id="SSF55874">
    <property type="entry name" value="ATPase domain of HSP90 chaperone/DNA topoisomerase II/histidine kinase"/>
    <property type="match status" value="1"/>
</dbReference>
<evidence type="ECO:0000256" key="7">
    <source>
        <dbReference type="ARBA" id="ARBA00022840"/>
    </source>
</evidence>
<keyword evidence="9" id="KW-0812">Transmembrane</keyword>
<feature type="transmembrane region" description="Helical" evidence="9">
    <location>
        <begin position="74"/>
        <end position="95"/>
    </location>
</feature>
<dbReference type="RefSeq" id="WP_139622630.1">
    <property type="nucleotide sequence ID" value="NZ_VDMP01000022.1"/>
</dbReference>
<keyword evidence="7" id="KW-0067">ATP-binding</keyword>
<evidence type="ECO:0000256" key="4">
    <source>
        <dbReference type="ARBA" id="ARBA00022679"/>
    </source>
</evidence>
<evidence type="ECO:0000256" key="2">
    <source>
        <dbReference type="ARBA" id="ARBA00012438"/>
    </source>
</evidence>
<dbReference type="PANTHER" id="PTHR24421:SF10">
    <property type="entry name" value="NITRATE_NITRITE SENSOR PROTEIN NARQ"/>
    <property type="match status" value="1"/>
</dbReference>
<keyword evidence="9" id="KW-0472">Membrane</keyword>
<dbReference type="CDD" id="cd16917">
    <property type="entry name" value="HATPase_UhpB-NarQ-NarX-like"/>
    <property type="match status" value="1"/>
</dbReference>
<evidence type="ECO:0000256" key="9">
    <source>
        <dbReference type="SAM" id="Phobius"/>
    </source>
</evidence>
<name>A0A5C4W172_9ACTN</name>
<keyword evidence="9" id="KW-1133">Transmembrane helix</keyword>
<reference evidence="11 12" key="1">
    <citation type="journal article" date="2016" name="Int. J. Syst. Evol. Microbiol.">
        <title>Nocardioides albidus sp. nov., an actinobacterium isolated from garden soil.</title>
        <authorList>
            <person name="Singh H."/>
            <person name="Du J."/>
            <person name="Trinh H."/>
            <person name="Won K."/>
            <person name="Yang J.E."/>
            <person name="Yin C."/>
            <person name="Kook M."/>
            <person name="Yi T.H."/>
        </authorList>
    </citation>
    <scope>NUCLEOTIDE SEQUENCE [LARGE SCALE GENOMIC DNA]</scope>
    <source>
        <strain evidence="11 12">CCTCC AB 2015297</strain>
    </source>
</reference>
<protein>
    <recommendedName>
        <fullName evidence="2">histidine kinase</fullName>
        <ecNumber evidence="2">2.7.13.3</ecNumber>
    </recommendedName>
</protein>